<keyword evidence="4 6" id="KW-1133">Transmembrane helix</keyword>
<keyword evidence="5 6" id="KW-0472">Membrane</keyword>
<dbReference type="InterPro" id="IPR036866">
    <property type="entry name" value="RibonucZ/Hydroxyglut_hydro"/>
</dbReference>
<evidence type="ECO:0000256" key="2">
    <source>
        <dbReference type="ARBA" id="ARBA00022475"/>
    </source>
</evidence>
<dbReference type="CDD" id="cd07731">
    <property type="entry name" value="ComA-like_MBL-fold"/>
    <property type="match status" value="1"/>
</dbReference>
<dbReference type="GO" id="GO:0030420">
    <property type="term" value="P:establishment of competence for transformation"/>
    <property type="evidence" value="ECO:0007669"/>
    <property type="project" value="InterPro"/>
</dbReference>
<dbReference type="EMBL" id="DF968063">
    <property type="protein sequence ID" value="GAP02362.1"/>
    <property type="molecule type" value="Genomic_DNA"/>
</dbReference>
<evidence type="ECO:0000256" key="5">
    <source>
        <dbReference type="ARBA" id="ARBA00023136"/>
    </source>
</evidence>
<keyword evidence="2" id="KW-1003">Cell membrane</keyword>
<dbReference type="NCBIfam" id="TIGR00360">
    <property type="entry name" value="ComEC_N-term"/>
    <property type="match status" value="1"/>
</dbReference>
<proteinExistence type="predicted"/>
<dbReference type="PANTHER" id="PTHR30619">
    <property type="entry name" value="DNA INTERNALIZATION/COMPETENCE PROTEIN COMEC/REC2"/>
    <property type="match status" value="1"/>
</dbReference>
<keyword evidence="3 6" id="KW-0812">Transmembrane</keyword>
<name>A0A3F3GVM0_9LACO</name>
<feature type="transmembrane region" description="Helical" evidence="6">
    <location>
        <begin position="311"/>
        <end position="328"/>
    </location>
</feature>
<dbReference type="STRING" id="220714.SAMN05660469_0313"/>
<feature type="transmembrane region" description="Helical" evidence="6">
    <location>
        <begin position="221"/>
        <end position="246"/>
    </location>
</feature>
<keyword evidence="9" id="KW-0378">Hydrolase</keyword>
<feature type="transmembrane region" description="Helical" evidence="6">
    <location>
        <begin position="334"/>
        <end position="356"/>
    </location>
</feature>
<evidence type="ECO:0000259" key="7">
    <source>
        <dbReference type="Pfam" id="PF00753"/>
    </source>
</evidence>
<evidence type="ECO:0000313" key="9">
    <source>
        <dbReference type="EMBL" id="GAP02362.1"/>
    </source>
</evidence>
<evidence type="ECO:0000256" key="4">
    <source>
        <dbReference type="ARBA" id="ARBA00022989"/>
    </source>
</evidence>
<dbReference type="InterPro" id="IPR004477">
    <property type="entry name" value="ComEC_N"/>
</dbReference>
<evidence type="ECO:0000259" key="8">
    <source>
        <dbReference type="Pfam" id="PF03772"/>
    </source>
</evidence>
<sequence>MLALVCLFALRFAGHQHFLSQQESRPGQKNVAVQLLIYPDDLVLTDTGRIRGQGTLSSGEKVWFSYQAKDIGDFQAWQIVRRPVLVRGRGDDRRILPATNFYQFDFQAFSQTKGISHQLILKKANLEPAQSKNLWQAVNFRFRTWHFACEQWAHHLPNPLANYALALLLGAKDQSLYSDNPKIQELGLIHLFSLSGFHVAFLSGCLAWFGKRLGLYREVTLAILVVALPSFYLLTACPPILVRAVLAGELRLFGQAFHHRISPLRVWSAALLGTLFVQPLILLTLGGQLSFALTLALTLVPTDWANWQKGLFLSVLSFPLIVAQQYTWNIWQSAANLLAVPVFGTVILPVVLSGYFIHLAPLTELTNLVVRVFDTAVAWVGSWPGKVVIGDLTWPIFLVLFVLPWFILRASRQVQQRLTMVWLIALCLGFVRVHWFQPGEYTTFDIGQGDAALLLEPGNKTATLIDTGGKVSFQRRGFLRSKAGATAVDSRTNEGQARSVIVPYLHARGLSHLQTLSLSHQDQDHIGDAHVILENFRVDKLLVPAGMRGQPAFQRKIQPYLQGTKVIEVTDNSRVKNLPLVVLHPFQPGIGENEDSIALAGRVGPLTLFTAGDLDQAGEEKIRQKYPDFRPNLVKFGHHGSKTSTKPAAFAFWQPRYGLISAGRENRYGHPNQETLETAAKNRMIVYDTRRQGMLRYVYYSSKKGYFQVNSNHDLTNVETTN</sequence>
<dbReference type="InterPro" id="IPR035681">
    <property type="entry name" value="ComA-like_MBL"/>
</dbReference>
<dbReference type="Proteomes" id="UP000061227">
    <property type="component" value="Unassembled WGS sequence"/>
</dbReference>
<evidence type="ECO:0000256" key="6">
    <source>
        <dbReference type="SAM" id="Phobius"/>
    </source>
</evidence>
<feature type="domain" description="Metallo-beta-lactamase" evidence="7">
    <location>
        <begin position="452"/>
        <end position="596"/>
    </location>
</feature>
<evidence type="ECO:0000256" key="3">
    <source>
        <dbReference type="ARBA" id="ARBA00022692"/>
    </source>
</evidence>
<protein>
    <submittedName>
        <fullName evidence="9">Metallo-beta-lactamase superfamily hydrolase</fullName>
    </submittedName>
</protein>
<feature type="domain" description="ComEC/Rec2-related protein" evidence="8">
    <location>
        <begin position="167"/>
        <end position="406"/>
    </location>
</feature>
<evidence type="ECO:0000256" key="1">
    <source>
        <dbReference type="ARBA" id="ARBA00004651"/>
    </source>
</evidence>
<dbReference type="Pfam" id="PF00753">
    <property type="entry name" value="Lactamase_B"/>
    <property type="match status" value="1"/>
</dbReference>
<comment type="subcellular location">
    <subcellularLocation>
        <location evidence="1">Cell membrane</location>
        <topology evidence="1">Multi-pass membrane protein</topology>
    </subcellularLocation>
</comment>
<gene>
    <name evidence="9" type="ORF">FPFC_012420</name>
</gene>
<accession>A0A3F3GVM0</accession>
<dbReference type="Pfam" id="PF03772">
    <property type="entry name" value="Competence"/>
    <property type="match status" value="1"/>
</dbReference>
<dbReference type="PANTHER" id="PTHR30619:SF7">
    <property type="entry name" value="BETA-LACTAMASE DOMAIN PROTEIN"/>
    <property type="match status" value="1"/>
</dbReference>
<feature type="transmembrane region" description="Helical" evidence="6">
    <location>
        <begin position="420"/>
        <end position="436"/>
    </location>
</feature>
<dbReference type="SUPFAM" id="SSF56281">
    <property type="entry name" value="Metallo-hydrolase/oxidoreductase"/>
    <property type="match status" value="1"/>
</dbReference>
<feature type="transmembrane region" description="Helical" evidence="6">
    <location>
        <begin position="392"/>
        <end position="408"/>
    </location>
</feature>
<feature type="transmembrane region" description="Helical" evidence="6">
    <location>
        <begin position="266"/>
        <end position="299"/>
    </location>
</feature>
<dbReference type="Gene3D" id="3.60.15.10">
    <property type="entry name" value="Ribonuclease Z/Hydroxyacylglutathione hydrolase-like"/>
    <property type="match status" value="1"/>
</dbReference>
<dbReference type="GO" id="GO:0005886">
    <property type="term" value="C:plasma membrane"/>
    <property type="evidence" value="ECO:0007669"/>
    <property type="project" value="UniProtKB-SubCell"/>
</dbReference>
<dbReference type="AlphaFoldDB" id="A0A3F3GVM0"/>
<dbReference type="InterPro" id="IPR052159">
    <property type="entry name" value="Competence_DNA_uptake"/>
</dbReference>
<reference evidence="9 10" key="1">
    <citation type="journal article" date="2015" name="BMC Genomics">
        <title>Comparative genomics of Fructobacillus spp. and Leuconostoc spp. reveals niche-specific evolution of Fructobacillus spp.</title>
        <authorList>
            <person name="Endo A."/>
            <person name="Tanizawa Y."/>
            <person name="Tanaka N."/>
            <person name="Maeno S."/>
            <person name="Kumar H."/>
            <person name="Shiwa Y."/>
            <person name="Okada S."/>
            <person name="Yoshikawa H."/>
            <person name="Dicks L."/>
            <person name="Nakagawa J."/>
            <person name="Arita M."/>
        </authorList>
    </citation>
    <scope>NUCLEOTIDE SEQUENCE [LARGE SCALE GENOMIC DNA]</scope>
    <source>
        <strain evidence="9 10">DSM 15468</strain>
    </source>
</reference>
<organism evidence="9 10">
    <name type="scientific">Fructobacillus pseudoficulneus</name>
    <dbReference type="NCBI Taxonomy" id="220714"/>
    <lineage>
        <taxon>Bacteria</taxon>
        <taxon>Bacillati</taxon>
        <taxon>Bacillota</taxon>
        <taxon>Bacilli</taxon>
        <taxon>Lactobacillales</taxon>
        <taxon>Lactobacillaceae</taxon>
        <taxon>Fructobacillus</taxon>
    </lineage>
</organism>
<dbReference type="GO" id="GO:0016787">
    <property type="term" value="F:hydrolase activity"/>
    <property type="evidence" value="ECO:0007669"/>
    <property type="project" value="UniProtKB-KW"/>
</dbReference>
<keyword evidence="10" id="KW-1185">Reference proteome</keyword>
<feature type="transmembrane region" description="Helical" evidence="6">
    <location>
        <begin position="188"/>
        <end position="209"/>
    </location>
</feature>
<evidence type="ECO:0000313" key="10">
    <source>
        <dbReference type="Proteomes" id="UP000061227"/>
    </source>
</evidence>
<dbReference type="NCBIfam" id="TIGR00361">
    <property type="entry name" value="ComEC_Rec2"/>
    <property type="match status" value="1"/>
</dbReference>
<dbReference type="InterPro" id="IPR001279">
    <property type="entry name" value="Metallo-B-lactamas"/>
</dbReference>
<dbReference type="InterPro" id="IPR004797">
    <property type="entry name" value="Competence_ComEC/Rec2"/>
</dbReference>